<dbReference type="AlphaFoldDB" id="A0A1D3K7G2"/>
<proteinExistence type="predicted"/>
<sequence length="205" mass="22381">MLPRVRLSASDRAGRVAISAILAWMPLNSVASTTPVVDSKLVTYAVSGQTIDQIQRSIAERTPSRNGGAYYAGVTIWNLSASYDLIPSPDGCLLDNGQVFLKIRIHLPVLESIPKSPGVEQEWRRFYSALNAHEALHAQNAYRAANTLLAKINGTRTHVPCSRAKVIAEKATAALIERISAYDKDLDIQTRHGTTQGAYLSPDVR</sequence>
<dbReference type="EMBL" id="LT599584">
    <property type="protein sequence ID" value="SBW84185.1"/>
    <property type="molecule type" value="Genomic_DNA"/>
</dbReference>
<gene>
    <name evidence="1" type="ORF">PVE_R2G0156</name>
</gene>
<protein>
    <recommendedName>
        <fullName evidence="3">DUF922 domain-containing protein</fullName>
    </recommendedName>
</protein>
<evidence type="ECO:0000313" key="2">
    <source>
        <dbReference type="Proteomes" id="UP000245431"/>
    </source>
</evidence>
<evidence type="ECO:0000313" key="1">
    <source>
        <dbReference type="EMBL" id="SBW84185.1"/>
    </source>
</evidence>
<accession>A0A1D3K7G2</accession>
<reference evidence="2" key="1">
    <citation type="submission" date="2016-07" db="EMBL/GenBank/DDBJ databases">
        <authorList>
            <person name="Florea S."/>
            <person name="Webb J.S."/>
            <person name="Jaromczyk J."/>
            <person name="Schardl C.L."/>
        </authorList>
    </citation>
    <scope>NUCLEOTIDE SEQUENCE [LARGE SCALE GENOMIC DNA]</scope>
    <source>
        <strain evidence="2">1YdBTEX2</strain>
    </source>
</reference>
<dbReference type="Proteomes" id="UP000245431">
    <property type="component" value="Chromosome PVE_r2"/>
</dbReference>
<evidence type="ECO:0008006" key="3">
    <source>
        <dbReference type="Google" id="ProtNLM"/>
    </source>
</evidence>
<organism evidence="1 2">
    <name type="scientific">Pseudomonas veronii 1YdBTEX2</name>
    <dbReference type="NCBI Taxonomy" id="1295141"/>
    <lineage>
        <taxon>Bacteria</taxon>
        <taxon>Pseudomonadati</taxon>
        <taxon>Pseudomonadota</taxon>
        <taxon>Gammaproteobacteria</taxon>
        <taxon>Pseudomonadales</taxon>
        <taxon>Pseudomonadaceae</taxon>
        <taxon>Pseudomonas</taxon>
    </lineage>
</organism>
<dbReference type="Pfam" id="PF06037">
    <property type="entry name" value="DUF922"/>
    <property type="match status" value="1"/>
</dbReference>
<dbReference type="InterPro" id="IPR010321">
    <property type="entry name" value="DUF922"/>
</dbReference>
<name>A0A1D3K7G2_PSEVE</name>